<sequence>RRNTQCREVVCSEAFGKQHLIDSSGELVIELESKAINRISHASSPFVTQIRRKIRVQNDELHYTIDMATESNPVLTKHLEAVLHRQHLCN</sequence>
<dbReference type="eggNOG" id="KOG3371">
    <property type="taxonomic scope" value="Eukaryota"/>
</dbReference>
<evidence type="ECO:0000256" key="1">
    <source>
        <dbReference type="ARBA" id="ARBA00036993"/>
    </source>
</evidence>
<dbReference type="InterPro" id="IPR012674">
    <property type="entry name" value="Calycin"/>
</dbReference>
<feature type="domain" description="THAP4-like heme-binding" evidence="2">
    <location>
        <begin position="5"/>
        <end position="85"/>
    </location>
</feature>
<organism evidence="3 4">
    <name type="scientific">Beta vulgaris subsp. vulgaris</name>
    <name type="common">Beet</name>
    <dbReference type="NCBI Taxonomy" id="3555"/>
    <lineage>
        <taxon>Eukaryota</taxon>
        <taxon>Viridiplantae</taxon>
        <taxon>Streptophyta</taxon>
        <taxon>Embryophyta</taxon>
        <taxon>Tracheophyta</taxon>
        <taxon>Spermatophyta</taxon>
        <taxon>Magnoliopsida</taxon>
        <taxon>eudicotyledons</taxon>
        <taxon>Gunneridae</taxon>
        <taxon>Pentapetalae</taxon>
        <taxon>Caryophyllales</taxon>
        <taxon>Chenopodiaceae</taxon>
        <taxon>Betoideae</taxon>
        <taxon>Beta</taxon>
    </lineage>
</organism>
<dbReference type="Pfam" id="PF08768">
    <property type="entry name" value="THAP4_heme-bd"/>
    <property type="match status" value="1"/>
</dbReference>
<name>A0A0J7YPJ8_BETVV</name>
<dbReference type="PANTHER" id="PTHR15854">
    <property type="entry name" value="THAP4 PROTEIN"/>
    <property type="match status" value="1"/>
</dbReference>
<dbReference type="Gramene" id="KMS65073">
    <property type="protein sequence ID" value="KMS65073"/>
    <property type="gene ID" value="BVRB_039720"/>
</dbReference>
<protein>
    <recommendedName>
        <fullName evidence="2">THAP4-like heme-binding domain-containing protein</fullName>
    </recommendedName>
</protein>
<feature type="non-terminal residue" evidence="3">
    <location>
        <position position="1"/>
    </location>
</feature>
<dbReference type="Gene3D" id="2.40.128.20">
    <property type="match status" value="1"/>
</dbReference>
<evidence type="ECO:0000313" key="4">
    <source>
        <dbReference type="Proteomes" id="UP000035740"/>
    </source>
</evidence>
<dbReference type="SUPFAM" id="SSF50814">
    <property type="entry name" value="Lipocalins"/>
    <property type="match status" value="1"/>
</dbReference>
<dbReference type="AlphaFoldDB" id="A0A0J7YPJ8"/>
<evidence type="ECO:0000259" key="2">
    <source>
        <dbReference type="Pfam" id="PF08768"/>
    </source>
</evidence>
<dbReference type="InterPro" id="IPR014878">
    <property type="entry name" value="THAP4-like_heme-bd"/>
</dbReference>
<dbReference type="OrthoDB" id="58529at2759"/>
<gene>
    <name evidence="3" type="ORF">BVRB_039720</name>
</gene>
<keyword evidence="4" id="KW-1185">Reference proteome</keyword>
<reference evidence="3 4" key="1">
    <citation type="journal article" date="2014" name="Nature">
        <title>The genome of the recently domesticated crop plant sugar beet (Beta vulgaris).</title>
        <authorList>
            <person name="Dohm J.C."/>
            <person name="Minoche A.E."/>
            <person name="Holtgrawe D."/>
            <person name="Capella-Gutierrez S."/>
            <person name="Zakrzewski F."/>
            <person name="Tafer H."/>
            <person name="Rupp O."/>
            <person name="Sorensen T.R."/>
            <person name="Stracke R."/>
            <person name="Reinhardt R."/>
            <person name="Goesmann A."/>
            <person name="Kraft T."/>
            <person name="Schulz B."/>
            <person name="Stadler P.F."/>
            <person name="Schmidt T."/>
            <person name="Gabaldon T."/>
            <person name="Lehrach H."/>
            <person name="Weisshaar B."/>
            <person name="Himmelbauer H."/>
        </authorList>
    </citation>
    <scope>NUCLEOTIDE SEQUENCE [LARGE SCALE GENOMIC DNA]</scope>
    <source>
        <tissue evidence="3">Taproot</tissue>
    </source>
</reference>
<evidence type="ECO:0000313" key="3">
    <source>
        <dbReference type="EMBL" id="KMS65073.1"/>
    </source>
</evidence>
<dbReference type="PANTHER" id="PTHR15854:SF4">
    <property type="entry name" value="PEROXYNITRITE ISOMERASE THAP4"/>
    <property type="match status" value="1"/>
</dbReference>
<accession>A0A0J7YPJ8</accession>
<comment type="catalytic activity">
    <reaction evidence="1">
        <text>peroxynitrite = nitrate</text>
        <dbReference type="Rhea" id="RHEA:63116"/>
        <dbReference type="ChEBI" id="CHEBI:17632"/>
        <dbReference type="ChEBI" id="CHEBI:25941"/>
    </reaction>
    <physiologicalReaction direction="left-to-right" evidence="1">
        <dbReference type="Rhea" id="RHEA:63117"/>
    </physiologicalReaction>
</comment>
<dbReference type="InterPro" id="IPR045165">
    <property type="entry name" value="Nitrobindin"/>
</dbReference>
<dbReference type="EMBL" id="KQ115318">
    <property type="protein sequence ID" value="KMS65073.1"/>
    <property type="molecule type" value="Genomic_DNA"/>
</dbReference>
<dbReference type="Proteomes" id="UP000035740">
    <property type="component" value="Unassembled WGS sequence"/>
</dbReference>
<proteinExistence type="predicted"/>